<reference evidence="2 3" key="1">
    <citation type="journal article" date="2016" name="Genome Biol. Evol.">
        <title>Divergent and convergent evolution of fungal pathogenicity.</title>
        <authorList>
            <person name="Shang Y."/>
            <person name="Xiao G."/>
            <person name="Zheng P."/>
            <person name="Cen K."/>
            <person name="Zhan S."/>
            <person name="Wang C."/>
        </authorList>
    </citation>
    <scope>NUCLEOTIDE SEQUENCE [LARGE SCALE GENOMIC DNA]</scope>
    <source>
        <strain evidence="2 3">RCEF 2490</strain>
    </source>
</reference>
<dbReference type="OrthoDB" id="10249045at2759"/>
<protein>
    <recommendedName>
        <fullName evidence="1">DUF7730 domain-containing protein</fullName>
    </recommendedName>
</protein>
<comment type="caution">
    <text evidence="2">The sequence shown here is derived from an EMBL/GenBank/DDBJ whole genome shotgun (WGS) entry which is preliminary data.</text>
</comment>
<dbReference type="STRING" id="1081109.A0A168BH97"/>
<feature type="domain" description="DUF7730" evidence="1">
    <location>
        <begin position="19"/>
        <end position="94"/>
    </location>
</feature>
<dbReference type="PANTHER" id="PTHR38790">
    <property type="entry name" value="2EXR DOMAIN-CONTAINING PROTEIN-RELATED"/>
    <property type="match status" value="1"/>
</dbReference>
<name>A0A168BH97_9HYPO</name>
<proteinExistence type="predicted"/>
<dbReference type="AlphaFoldDB" id="A0A168BH97"/>
<accession>A0A168BH97</accession>
<dbReference type="Proteomes" id="UP000078544">
    <property type="component" value="Unassembled WGS sequence"/>
</dbReference>
<dbReference type="EMBL" id="AZGY01000009">
    <property type="protein sequence ID" value="KZZ95305.1"/>
    <property type="molecule type" value="Genomic_DNA"/>
</dbReference>
<keyword evidence="3" id="KW-1185">Reference proteome</keyword>
<gene>
    <name evidence="2" type="ORF">AAL_04536</name>
</gene>
<organism evidence="2 3">
    <name type="scientific">Moelleriella libera RCEF 2490</name>
    <dbReference type="NCBI Taxonomy" id="1081109"/>
    <lineage>
        <taxon>Eukaryota</taxon>
        <taxon>Fungi</taxon>
        <taxon>Dikarya</taxon>
        <taxon>Ascomycota</taxon>
        <taxon>Pezizomycotina</taxon>
        <taxon>Sordariomycetes</taxon>
        <taxon>Hypocreomycetidae</taxon>
        <taxon>Hypocreales</taxon>
        <taxon>Clavicipitaceae</taxon>
        <taxon>Moelleriella</taxon>
    </lineage>
</organism>
<evidence type="ECO:0000313" key="2">
    <source>
        <dbReference type="EMBL" id="KZZ95305.1"/>
    </source>
</evidence>
<dbReference type="Pfam" id="PF24864">
    <property type="entry name" value="DUF7730"/>
    <property type="match status" value="1"/>
</dbReference>
<sequence length="425" mass="49498">MSSEMVRRSDRICAQPAVTQGDSLLFRLPPEIRELIYEFAMSENLEVTPLGWNLRAFKRPRSSLEPDSAREKQKNRAHLELLRTCRAIYCEARELPFRLRENTHWLLEGYQIRMWQASRFRELQQRIGCRHTKIDVDNLRICTSWNDMGRVPSWLRERQANFLRPRIITITVLRTHSFDFSGPQTRGWFSYGVWARNMGRALPASAHTIRLELNCPDLTELGNLTKHMREHWFFKTENGAILLAEKSPERDARPREMDSDPLVFACITSNRLDEFNRSNLQVVTFRTHSILRDMESEVNEGARQAAENDDFKNVDMIAPEPRRFATQPFPRPYLLRYGLPEPPRWTYRPLQNFFNGYSEKFALPRATSPQSSGAECSACDWSAAIRRFAAPTAICEAPLRETYPACHWRAPIKRRRLQGPSAASI</sequence>
<dbReference type="InterPro" id="IPR056632">
    <property type="entry name" value="DUF7730"/>
</dbReference>
<evidence type="ECO:0000259" key="1">
    <source>
        <dbReference type="Pfam" id="PF24864"/>
    </source>
</evidence>
<evidence type="ECO:0000313" key="3">
    <source>
        <dbReference type="Proteomes" id="UP000078544"/>
    </source>
</evidence>